<proteinExistence type="inferred from homology"/>
<feature type="transmembrane region" description="Helical" evidence="7">
    <location>
        <begin position="569"/>
        <end position="592"/>
    </location>
</feature>
<dbReference type="Pfam" id="PF07690">
    <property type="entry name" value="MFS_1"/>
    <property type="match status" value="1"/>
</dbReference>
<keyword evidence="9" id="KW-1185">Reference proteome</keyword>
<feature type="compositionally biased region" description="Low complexity" evidence="6">
    <location>
        <begin position="548"/>
        <end position="560"/>
    </location>
</feature>
<evidence type="ECO:0000256" key="4">
    <source>
        <dbReference type="ARBA" id="ARBA00022989"/>
    </source>
</evidence>
<feature type="transmembrane region" description="Helical" evidence="7">
    <location>
        <begin position="251"/>
        <end position="271"/>
    </location>
</feature>
<reference evidence="8" key="1">
    <citation type="journal article" date="2023" name="Mol. Phylogenet. Evol.">
        <title>Genome-scale phylogeny and comparative genomics of the fungal order Sordariales.</title>
        <authorList>
            <person name="Hensen N."/>
            <person name="Bonometti L."/>
            <person name="Westerberg I."/>
            <person name="Brannstrom I.O."/>
            <person name="Guillou S."/>
            <person name="Cros-Aarteil S."/>
            <person name="Calhoun S."/>
            <person name="Haridas S."/>
            <person name="Kuo A."/>
            <person name="Mondo S."/>
            <person name="Pangilinan J."/>
            <person name="Riley R."/>
            <person name="LaButti K."/>
            <person name="Andreopoulos B."/>
            <person name="Lipzen A."/>
            <person name="Chen C."/>
            <person name="Yan M."/>
            <person name="Daum C."/>
            <person name="Ng V."/>
            <person name="Clum A."/>
            <person name="Steindorff A."/>
            <person name="Ohm R.A."/>
            <person name="Martin F."/>
            <person name="Silar P."/>
            <person name="Natvig D.O."/>
            <person name="Lalanne C."/>
            <person name="Gautier V."/>
            <person name="Ament-Velasquez S.L."/>
            <person name="Kruys A."/>
            <person name="Hutchinson M.I."/>
            <person name="Powell A.J."/>
            <person name="Barry K."/>
            <person name="Miller A.N."/>
            <person name="Grigoriev I.V."/>
            <person name="Debuchy R."/>
            <person name="Gladieux P."/>
            <person name="Hiltunen Thoren M."/>
            <person name="Johannesson H."/>
        </authorList>
    </citation>
    <scope>NUCLEOTIDE SEQUENCE</scope>
    <source>
        <strain evidence="8">CBS 141.50</strain>
    </source>
</reference>
<protein>
    <submittedName>
        <fullName evidence="8">Major facilitator superfamily domain-containing protein</fullName>
    </submittedName>
</protein>
<feature type="transmembrane region" description="Helical" evidence="7">
    <location>
        <begin position="613"/>
        <end position="636"/>
    </location>
</feature>
<sequence length="695" mass="73680">MSSIAIPDGPGEDMDFAKEMRDEMSRLGGKEDTTTPEIRRGPNMTVPPSPPAKDLPPPPALLRSRSPSPIGTPSEPPSKPLPPPPMKKSESVRIPQPTKAPPPSRTQEPLAMNPPTRPPTAATQRSGPAASLAPLSTQRFSWATDASQRPIKYGQGKYGRVELVPQPSDDSDDPLNWPMWRKELNFYSLLLMVAMTGVTKTMFMAVNAQLAQDYQVSYTSVTALTGVPLILSAMAGLLCLVASRVCGKRPLYLTSLLLVFIGTVWSTNVAGSYAQCMAARVFQGLGWGAFDTLVLGSIQDTYFEHERRARMAVYSIVAIATTWGPPLIGGVASQGPAGFSLQPTILSAFFVVAIPAIALGAPETAFDRTHLLAQTPATATTDLKAAIFFPPRQLFSLDTLAEYTVKLKPYAYHGSADFKTLLQAPRAFATPTTMLLAVVSFLPCAALWGLTSSLSLLFSPVPFSLSPGTLGALFLAPFLLATAATGITSFLPVWQNRFTPRTHMVGLATGTILAFIGILTFSLHLSSTLAQTSSSSSSASPFQQVQEPSTTPTPIPTTSTPPLNLNLPALSLIIGLLAAGTALLDATAAPLIRQSTAFTGSSLAVSMRNTADMAGGVACWRAVGAGVFVLGLSGLLEGALRGIGIGMGVALVVVSGLAGGVWWVWGEGMKRWDGRVMGLVDLEMLRMQASFFDMD</sequence>
<evidence type="ECO:0000256" key="3">
    <source>
        <dbReference type="ARBA" id="ARBA00022692"/>
    </source>
</evidence>
<dbReference type="PANTHER" id="PTHR23502:SF68">
    <property type="entry name" value="MULTIDRUG TRANSPORTER, PUTATIVE (AFU_ORTHOLOGUE AFUA_3G01120)-RELATED"/>
    <property type="match status" value="1"/>
</dbReference>
<keyword evidence="5 7" id="KW-0472">Membrane</keyword>
<name>A0AAN6V7S8_9PEZI</name>
<feature type="transmembrane region" description="Helical" evidence="7">
    <location>
        <begin position="505"/>
        <end position="525"/>
    </location>
</feature>
<comment type="caution">
    <text evidence="8">The sequence shown here is derived from an EMBL/GenBank/DDBJ whole genome shotgun (WGS) entry which is preliminary data.</text>
</comment>
<feature type="compositionally biased region" description="Basic and acidic residues" evidence="6">
    <location>
        <begin position="15"/>
        <end position="40"/>
    </location>
</feature>
<feature type="transmembrane region" description="Helical" evidence="7">
    <location>
        <begin position="642"/>
        <end position="665"/>
    </location>
</feature>
<dbReference type="GO" id="GO:0016020">
    <property type="term" value="C:membrane"/>
    <property type="evidence" value="ECO:0007669"/>
    <property type="project" value="UniProtKB-SubCell"/>
</dbReference>
<dbReference type="AlphaFoldDB" id="A0AAN6V7S8"/>
<evidence type="ECO:0000256" key="2">
    <source>
        <dbReference type="ARBA" id="ARBA00008335"/>
    </source>
</evidence>
<feature type="region of interest" description="Disordered" evidence="6">
    <location>
        <begin position="1"/>
        <end position="135"/>
    </location>
</feature>
<feature type="transmembrane region" description="Helical" evidence="7">
    <location>
        <begin position="218"/>
        <end position="239"/>
    </location>
</feature>
<dbReference type="SUPFAM" id="SSF103473">
    <property type="entry name" value="MFS general substrate transporter"/>
    <property type="match status" value="1"/>
</dbReference>
<evidence type="ECO:0000256" key="1">
    <source>
        <dbReference type="ARBA" id="ARBA00004141"/>
    </source>
</evidence>
<feature type="transmembrane region" description="Helical" evidence="7">
    <location>
        <begin position="277"/>
        <end position="299"/>
    </location>
</feature>
<evidence type="ECO:0000256" key="5">
    <source>
        <dbReference type="ARBA" id="ARBA00023136"/>
    </source>
</evidence>
<organism evidence="8 9">
    <name type="scientific">Dichotomopilus funicola</name>
    <dbReference type="NCBI Taxonomy" id="1934379"/>
    <lineage>
        <taxon>Eukaryota</taxon>
        <taxon>Fungi</taxon>
        <taxon>Dikarya</taxon>
        <taxon>Ascomycota</taxon>
        <taxon>Pezizomycotina</taxon>
        <taxon>Sordariomycetes</taxon>
        <taxon>Sordariomycetidae</taxon>
        <taxon>Sordariales</taxon>
        <taxon>Chaetomiaceae</taxon>
        <taxon>Dichotomopilus</taxon>
    </lineage>
</organism>
<evidence type="ECO:0000256" key="6">
    <source>
        <dbReference type="SAM" id="MobiDB-lite"/>
    </source>
</evidence>
<dbReference type="Gene3D" id="1.20.1720.10">
    <property type="entry name" value="Multidrug resistance protein D"/>
    <property type="match status" value="1"/>
</dbReference>
<evidence type="ECO:0000256" key="7">
    <source>
        <dbReference type="SAM" id="Phobius"/>
    </source>
</evidence>
<feature type="compositionally biased region" description="Pro residues" evidence="6">
    <location>
        <begin position="45"/>
        <end position="60"/>
    </location>
</feature>
<accession>A0AAN6V7S8</accession>
<feature type="transmembrane region" description="Helical" evidence="7">
    <location>
        <begin position="428"/>
        <end position="450"/>
    </location>
</feature>
<keyword evidence="4 7" id="KW-1133">Transmembrane helix</keyword>
<feature type="transmembrane region" description="Helical" evidence="7">
    <location>
        <begin position="311"/>
        <end position="332"/>
    </location>
</feature>
<feature type="region of interest" description="Disordered" evidence="6">
    <location>
        <begin position="535"/>
        <end position="560"/>
    </location>
</feature>
<comment type="subcellular location">
    <subcellularLocation>
        <location evidence="1">Membrane</location>
        <topology evidence="1">Multi-pass membrane protein</topology>
    </subcellularLocation>
</comment>
<evidence type="ECO:0000313" key="9">
    <source>
        <dbReference type="Proteomes" id="UP001302676"/>
    </source>
</evidence>
<dbReference type="EMBL" id="MU853564">
    <property type="protein sequence ID" value="KAK4146029.1"/>
    <property type="molecule type" value="Genomic_DNA"/>
</dbReference>
<dbReference type="InterPro" id="IPR036259">
    <property type="entry name" value="MFS_trans_sf"/>
</dbReference>
<dbReference type="GO" id="GO:0022857">
    <property type="term" value="F:transmembrane transporter activity"/>
    <property type="evidence" value="ECO:0007669"/>
    <property type="project" value="InterPro"/>
</dbReference>
<feature type="compositionally biased region" description="Pro residues" evidence="6">
    <location>
        <begin position="74"/>
        <end position="86"/>
    </location>
</feature>
<gene>
    <name evidence="8" type="ORF">C8A04DRAFT_10103</name>
</gene>
<feature type="transmembrane region" description="Helical" evidence="7">
    <location>
        <begin position="344"/>
        <end position="361"/>
    </location>
</feature>
<dbReference type="PANTHER" id="PTHR23502">
    <property type="entry name" value="MAJOR FACILITATOR SUPERFAMILY"/>
    <property type="match status" value="1"/>
</dbReference>
<evidence type="ECO:0000313" key="8">
    <source>
        <dbReference type="EMBL" id="KAK4146029.1"/>
    </source>
</evidence>
<dbReference type="InterPro" id="IPR011701">
    <property type="entry name" value="MFS"/>
</dbReference>
<dbReference type="Proteomes" id="UP001302676">
    <property type="component" value="Unassembled WGS sequence"/>
</dbReference>
<dbReference type="GeneID" id="87813080"/>
<feature type="transmembrane region" description="Helical" evidence="7">
    <location>
        <begin position="186"/>
        <end position="206"/>
    </location>
</feature>
<reference evidence="8" key="2">
    <citation type="submission" date="2023-05" db="EMBL/GenBank/DDBJ databases">
        <authorList>
            <consortium name="Lawrence Berkeley National Laboratory"/>
            <person name="Steindorff A."/>
            <person name="Hensen N."/>
            <person name="Bonometti L."/>
            <person name="Westerberg I."/>
            <person name="Brannstrom I.O."/>
            <person name="Guillou S."/>
            <person name="Cros-Aarteil S."/>
            <person name="Calhoun S."/>
            <person name="Haridas S."/>
            <person name="Kuo A."/>
            <person name="Mondo S."/>
            <person name="Pangilinan J."/>
            <person name="Riley R."/>
            <person name="Labutti K."/>
            <person name="Andreopoulos B."/>
            <person name="Lipzen A."/>
            <person name="Chen C."/>
            <person name="Yanf M."/>
            <person name="Daum C."/>
            <person name="Ng V."/>
            <person name="Clum A."/>
            <person name="Ohm R."/>
            <person name="Martin F."/>
            <person name="Silar P."/>
            <person name="Natvig D."/>
            <person name="Lalanne C."/>
            <person name="Gautier V."/>
            <person name="Ament-Velasquez S.L."/>
            <person name="Kruys A."/>
            <person name="Hutchinson M.I."/>
            <person name="Powell A.J."/>
            <person name="Barry K."/>
            <person name="Miller A.N."/>
            <person name="Grigoriev I.V."/>
            <person name="Debuchy R."/>
            <person name="Gladieux P."/>
            <person name="Thoren M.H."/>
            <person name="Johannesson H."/>
        </authorList>
    </citation>
    <scope>NUCLEOTIDE SEQUENCE</scope>
    <source>
        <strain evidence="8">CBS 141.50</strain>
    </source>
</reference>
<dbReference type="RefSeq" id="XP_062639400.1">
    <property type="nucleotide sequence ID" value="XM_062776467.1"/>
</dbReference>
<keyword evidence="3 7" id="KW-0812">Transmembrane</keyword>
<comment type="similarity">
    <text evidence="2">Belongs to the major facilitator superfamily.</text>
</comment>
<feature type="transmembrane region" description="Helical" evidence="7">
    <location>
        <begin position="470"/>
        <end position="493"/>
    </location>
</feature>